<dbReference type="SUPFAM" id="SSF47240">
    <property type="entry name" value="Ferritin-like"/>
    <property type="match status" value="1"/>
</dbReference>
<organism evidence="1 2">
    <name type="scientific">miscellaneous Crenarchaeota group-15 archaeon DG-45</name>
    <dbReference type="NCBI Taxonomy" id="1685127"/>
    <lineage>
        <taxon>Archaea</taxon>
        <taxon>Candidatus Bathyarchaeota</taxon>
        <taxon>MCG-15</taxon>
    </lineage>
</organism>
<dbReference type="Gene3D" id="1.20.1260.10">
    <property type="match status" value="1"/>
</dbReference>
<evidence type="ECO:0008006" key="3">
    <source>
        <dbReference type="Google" id="ProtNLM"/>
    </source>
</evidence>
<comment type="caution">
    <text evidence="1">The sequence shown here is derived from an EMBL/GenBank/DDBJ whole genome shotgun (WGS) entry which is preliminary data.</text>
</comment>
<dbReference type="AlphaFoldDB" id="A0A0M0BN14"/>
<protein>
    <recommendedName>
        <fullName evidence="3">Rubrerythrin diiron-binding domain-containing protein</fullName>
    </recommendedName>
</protein>
<dbReference type="EMBL" id="LFWZ01000050">
    <property type="protein sequence ID" value="KON29829.1"/>
    <property type="molecule type" value="Genomic_DNA"/>
</dbReference>
<evidence type="ECO:0000313" key="1">
    <source>
        <dbReference type="EMBL" id="KON29829.1"/>
    </source>
</evidence>
<gene>
    <name evidence="1" type="ORF">AC482_05485</name>
</gene>
<name>A0A0M0BN14_9ARCH</name>
<reference evidence="1 2" key="1">
    <citation type="submission" date="2015-06" db="EMBL/GenBank/DDBJ databases">
        <title>New insights into the roles of widespread benthic archaea in carbon and nitrogen cycling.</title>
        <authorList>
            <person name="Lazar C.S."/>
            <person name="Baker B.J."/>
            <person name="Seitz K.W."/>
            <person name="Hyde A.S."/>
            <person name="Dick G.J."/>
            <person name="Hinrichs K.-U."/>
            <person name="Teske A.P."/>
        </authorList>
    </citation>
    <scope>NUCLEOTIDE SEQUENCE [LARGE SCALE GENOMIC DNA]</scope>
    <source>
        <strain evidence="1">DG-45</strain>
    </source>
</reference>
<proteinExistence type="predicted"/>
<dbReference type="InterPro" id="IPR012347">
    <property type="entry name" value="Ferritin-like"/>
</dbReference>
<accession>A0A0M0BN14</accession>
<dbReference type="InterPro" id="IPR009078">
    <property type="entry name" value="Ferritin-like_SF"/>
</dbReference>
<dbReference type="Proteomes" id="UP000037210">
    <property type="component" value="Unassembled WGS sequence"/>
</dbReference>
<evidence type="ECO:0000313" key="2">
    <source>
        <dbReference type="Proteomes" id="UP000037210"/>
    </source>
</evidence>
<sequence>MLNTASAIISFYERMEDQIAAFYDALARRYPTGREAFAALSKESGRHKEMVVRAYREVITDAIEAGFSFTGLDEADYRIDTELKEGLSLRDALEKALAVEESSRRFCSDASESSRALLADITHAFGWVAKRKANRIERLKSLKEETS</sequence>